<reference evidence="1 2" key="1">
    <citation type="submission" date="2018-11" db="EMBL/GenBank/DDBJ databases">
        <title>The first complete genome of Serratia liquefaciens isolated from metalophyte plant revel distinctness adaptive mechanisms in an extreme habitat.</title>
        <authorList>
            <person name="Caneschi W.L."/>
            <person name="Sanchez A.B."/>
            <person name="Felestrino E.B."/>
            <person name="Assis R.A.B."/>
            <person name="Lemes C.G.C."/>
            <person name="Cordeiro I.F."/>
            <person name="Fonseca N.P."/>
            <person name="Villa M."/>
            <person name="Vieira I.T."/>
            <person name="Moraes L.A."/>
            <person name="Kamino L.H.Y."/>
            <person name="do Carmo F."/>
            <person name="Garcia C.M."/>
            <person name="Almeida N.F."/>
            <person name="Silva R.S."/>
            <person name="Ferro J.A."/>
            <person name="Ferro M.I.T."/>
            <person name="Varani A.M."/>
            <person name="Ferreira R.M."/>
            <person name="dos Santos V.L."/>
            <person name="Silva U.C."/>
            <person name="Setubal J.C."/>
            <person name="Moreira L.M."/>
        </authorList>
    </citation>
    <scope>NUCLEOTIDE SEQUENCE [LARGE SCALE GENOMIC DNA]</scope>
    <source>
        <strain evidence="1 2">FG3</strain>
        <plasmid evidence="1 2">p1-159</plasmid>
    </source>
</reference>
<dbReference type="InterPro" id="IPR010985">
    <property type="entry name" value="Ribbon_hlx_hlx"/>
</dbReference>
<dbReference type="AlphaFoldDB" id="A0A515D5N6"/>
<dbReference type="RefSeq" id="WP_142816572.1">
    <property type="nucleotide sequence ID" value="NZ_CP033894.1"/>
</dbReference>
<dbReference type="Proteomes" id="UP000317572">
    <property type="component" value="Plasmid p1-159"/>
</dbReference>
<organism evidence="1 2">
    <name type="scientific">Serratia liquefaciens</name>
    <dbReference type="NCBI Taxonomy" id="614"/>
    <lineage>
        <taxon>Bacteria</taxon>
        <taxon>Pseudomonadati</taxon>
        <taxon>Pseudomonadota</taxon>
        <taxon>Gammaproteobacteria</taxon>
        <taxon>Enterobacterales</taxon>
        <taxon>Yersiniaceae</taxon>
        <taxon>Serratia</taxon>
    </lineage>
</organism>
<keyword evidence="1" id="KW-0614">Plasmid</keyword>
<sequence length="67" mass="7865">MKMKLGKHKQLDTALHAIQTPKGLTKKLQMNIDEDLHKRFKLACMKQDKEMTEVTIDLISNWLKDNE</sequence>
<dbReference type="Gene3D" id="1.10.1220.10">
    <property type="entry name" value="Met repressor-like"/>
    <property type="match status" value="1"/>
</dbReference>
<evidence type="ECO:0000313" key="2">
    <source>
        <dbReference type="Proteomes" id="UP000317572"/>
    </source>
</evidence>
<gene>
    <name evidence="1" type="ORF">EGO53_28395</name>
</gene>
<accession>A0A515D5N6</accession>
<dbReference type="InterPro" id="IPR015354">
    <property type="entry name" value="DNA_partition_ParG"/>
</dbReference>
<name>A0A515D5N6_SERLI</name>
<dbReference type="SUPFAM" id="SSF47598">
    <property type="entry name" value="Ribbon-helix-helix"/>
    <property type="match status" value="1"/>
</dbReference>
<dbReference type="InterPro" id="IPR013321">
    <property type="entry name" value="Arc_rbn_hlx_hlx"/>
</dbReference>
<geneLocation type="plasmid" evidence="1 2">
    <name>p1-159</name>
</geneLocation>
<evidence type="ECO:0000313" key="1">
    <source>
        <dbReference type="EMBL" id="QDL35715.1"/>
    </source>
</evidence>
<dbReference type="Pfam" id="PF09274">
    <property type="entry name" value="ParG"/>
    <property type="match status" value="1"/>
</dbReference>
<protein>
    <submittedName>
        <fullName evidence="1">Chromosome partitioning protein ParB</fullName>
    </submittedName>
</protein>
<proteinExistence type="predicted"/>
<dbReference type="GO" id="GO:0006355">
    <property type="term" value="P:regulation of DNA-templated transcription"/>
    <property type="evidence" value="ECO:0007669"/>
    <property type="project" value="InterPro"/>
</dbReference>
<dbReference type="GO" id="GO:0043565">
    <property type="term" value="F:sequence-specific DNA binding"/>
    <property type="evidence" value="ECO:0007669"/>
    <property type="project" value="UniProtKB-ARBA"/>
</dbReference>
<dbReference type="EMBL" id="CP033894">
    <property type="protein sequence ID" value="QDL35715.1"/>
    <property type="molecule type" value="Genomic_DNA"/>
</dbReference>